<sequence length="87" mass="10211">MAEELPQPSTSNPRPDYSWIADEARDTVSVYAEHWDDIPEEMFTDISSAEDWEIWIPGLTRRICTTWGWGIIPMYEIAFQQLGYRMP</sequence>
<comment type="caution">
    <text evidence="1">The sequence shown here is derived from an EMBL/GenBank/DDBJ whole genome shotgun (WGS) entry which is preliminary data.</text>
</comment>
<name>A0A392T2Y8_9FABA</name>
<feature type="non-terminal residue" evidence="1">
    <location>
        <position position="87"/>
    </location>
</feature>
<dbReference type="AlphaFoldDB" id="A0A392T2Y8"/>
<keyword evidence="2" id="KW-1185">Reference proteome</keyword>
<reference evidence="1 2" key="1">
    <citation type="journal article" date="2018" name="Front. Plant Sci.">
        <title>Red Clover (Trifolium pratense) and Zigzag Clover (T. medium) - A Picture of Genomic Similarities and Differences.</title>
        <authorList>
            <person name="Dluhosova J."/>
            <person name="Istvanek J."/>
            <person name="Nedelnik J."/>
            <person name="Repkova J."/>
        </authorList>
    </citation>
    <scope>NUCLEOTIDE SEQUENCE [LARGE SCALE GENOMIC DNA]</scope>
    <source>
        <strain evidence="2">cv. 10/8</strain>
        <tissue evidence="1">Leaf</tissue>
    </source>
</reference>
<organism evidence="1 2">
    <name type="scientific">Trifolium medium</name>
    <dbReference type="NCBI Taxonomy" id="97028"/>
    <lineage>
        <taxon>Eukaryota</taxon>
        <taxon>Viridiplantae</taxon>
        <taxon>Streptophyta</taxon>
        <taxon>Embryophyta</taxon>
        <taxon>Tracheophyta</taxon>
        <taxon>Spermatophyta</taxon>
        <taxon>Magnoliopsida</taxon>
        <taxon>eudicotyledons</taxon>
        <taxon>Gunneridae</taxon>
        <taxon>Pentapetalae</taxon>
        <taxon>rosids</taxon>
        <taxon>fabids</taxon>
        <taxon>Fabales</taxon>
        <taxon>Fabaceae</taxon>
        <taxon>Papilionoideae</taxon>
        <taxon>50 kb inversion clade</taxon>
        <taxon>NPAAA clade</taxon>
        <taxon>Hologalegina</taxon>
        <taxon>IRL clade</taxon>
        <taxon>Trifolieae</taxon>
        <taxon>Trifolium</taxon>
    </lineage>
</organism>
<accession>A0A392T2Y8</accession>
<evidence type="ECO:0000313" key="2">
    <source>
        <dbReference type="Proteomes" id="UP000265520"/>
    </source>
</evidence>
<protein>
    <submittedName>
        <fullName evidence="1">Uncharacterized protein</fullName>
    </submittedName>
</protein>
<dbReference type="Proteomes" id="UP000265520">
    <property type="component" value="Unassembled WGS sequence"/>
</dbReference>
<evidence type="ECO:0000313" key="1">
    <source>
        <dbReference type="EMBL" id="MCI55132.1"/>
    </source>
</evidence>
<proteinExistence type="predicted"/>
<dbReference type="EMBL" id="LXQA010491230">
    <property type="protein sequence ID" value="MCI55132.1"/>
    <property type="molecule type" value="Genomic_DNA"/>
</dbReference>